<dbReference type="AlphaFoldDB" id="A0A5B7B319"/>
<dbReference type="SUPFAM" id="SSF53448">
    <property type="entry name" value="Nucleotide-diphospho-sugar transferases"/>
    <property type="match status" value="1"/>
</dbReference>
<dbReference type="InterPro" id="IPR029044">
    <property type="entry name" value="Nucleotide-diphossugar_trans"/>
</dbReference>
<feature type="transmembrane region" description="Helical" evidence="11">
    <location>
        <begin position="55"/>
        <end position="74"/>
    </location>
</feature>
<comment type="subcellular location">
    <subcellularLocation>
        <location evidence="1">Endomembrane system</location>
        <topology evidence="1">Multi-pass membrane protein</topology>
    </subcellularLocation>
</comment>
<dbReference type="InterPro" id="IPR005150">
    <property type="entry name" value="Cellulose_synth"/>
</dbReference>
<evidence type="ECO:0000256" key="6">
    <source>
        <dbReference type="ARBA" id="ARBA00023136"/>
    </source>
</evidence>
<feature type="binding site" evidence="10">
    <location>
        <position position="294"/>
    </location>
    <ligand>
        <name>Mn(2+)</name>
        <dbReference type="ChEBI" id="CHEBI:29035"/>
    </ligand>
</feature>
<accession>A0A5B7B319</accession>
<feature type="transmembrane region" description="Helical" evidence="11">
    <location>
        <begin position="684"/>
        <end position="702"/>
    </location>
</feature>
<keyword evidence="5 11" id="KW-1133">Transmembrane helix</keyword>
<dbReference type="GO" id="GO:0071555">
    <property type="term" value="P:cell wall organization"/>
    <property type="evidence" value="ECO:0007669"/>
    <property type="project" value="UniProtKB-KW"/>
</dbReference>
<proteinExistence type="predicted"/>
<evidence type="ECO:0000256" key="7">
    <source>
        <dbReference type="ARBA" id="ARBA00023316"/>
    </source>
</evidence>
<evidence type="ECO:0000256" key="2">
    <source>
        <dbReference type="ARBA" id="ARBA00022676"/>
    </source>
</evidence>
<evidence type="ECO:0000256" key="8">
    <source>
        <dbReference type="PIRSR" id="PIRSR605150-1"/>
    </source>
</evidence>
<dbReference type="PANTHER" id="PTHR13301">
    <property type="entry name" value="X-BOX TRANSCRIPTION FACTOR-RELATED"/>
    <property type="match status" value="1"/>
</dbReference>
<dbReference type="Gene3D" id="3.90.550.10">
    <property type="entry name" value="Spore Coat Polysaccharide Biosynthesis Protein SpsA, Chain A"/>
    <property type="match status" value="2"/>
</dbReference>
<dbReference type="Pfam" id="PF03552">
    <property type="entry name" value="Cellulose_synt"/>
    <property type="match status" value="2"/>
</dbReference>
<evidence type="ECO:0000256" key="4">
    <source>
        <dbReference type="ARBA" id="ARBA00022692"/>
    </source>
</evidence>
<dbReference type="EC" id="2.4.1.12" evidence="12"/>
<evidence type="ECO:0000256" key="10">
    <source>
        <dbReference type="PIRSR" id="PIRSR605150-3"/>
    </source>
</evidence>
<keyword evidence="2 12" id="KW-0328">Glycosyltransferase</keyword>
<reference evidence="12" key="1">
    <citation type="submission" date="2019-08" db="EMBL/GenBank/DDBJ databases">
        <title>Reference gene set and small RNA set construction with multiple tissues from Davidia involucrata Baill.</title>
        <authorList>
            <person name="Yang H."/>
            <person name="Zhou C."/>
            <person name="Li G."/>
            <person name="Wang J."/>
            <person name="Gao P."/>
            <person name="Wang M."/>
            <person name="Wang R."/>
            <person name="Zhao Y."/>
        </authorList>
    </citation>
    <scope>NUCLEOTIDE SEQUENCE</scope>
    <source>
        <tissue evidence="12">Mixed with DoveR01_LX</tissue>
    </source>
</reference>
<evidence type="ECO:0000256" key="1">
    <source>
        <dbReference type="ARBA" id="ARBA00004127"/>
    </source>
</evidence>
<dbReference type="GO" id="GO:0016020">
    <property type="term" value="C:membrane"/>
    <property type="evidence" value="ECO:0007669"/>
    <property type="project" value="InterPro"/>
</dbReference>
<feature type="transmembrane region" description="Helical" evidence="11">
    <location>
        <begin position="24"/>
        <end position="43"/>
    </location>
</feature>
<organism evidence="12">
    <name type="scientific">Davidia involucrata</name>
    <name type="common">Dove tree</name>
    <dbReference type="NCBI Taxonomy" id="16924"/>
    <lineage>
        <taxon>Eukaryota</taxon>
        <taxon>Viridiplantae</taxon>
        <taxon>Streptophyta</taxon>
        <taxon>Embryophyta</taxon>
        <taxon>Tracheophyta</taxon>
        <taxon>Spermatophyta</taxon>
        <taxon>Magnoliopsida</taxon>
        <taxon>eudicotyledons</taxon>
        <taxon>Gunneridae</taxon>
        <taxon>Pentapetalae</taxon>
        <taxon>asterids</taxon>
        <taxon>Cornales</taxon>
        <taxon>Nyssaceae</taxon>
        <taxon>Davidia</taxon>
    </lineage>
</organism>
<gene>
    <name evidence="12" type="ORF">Din_032683</name>
</gene>
<evidence type="ECO:0000313" key="12">
    <source>
        <dbReference type="EMBL" id="MPA63242.1"/>
    </source>
</evidence>
<feature type="transmembrane region" description="Helical" evidence="11">
    <location>
        <begin position="651"/>
        <end position="672"/>
    </location>
</feature>
<feature type="binding site" evidence="10">
    <location>
        <position position="270"/>
    </location>
    <ligand>
        <name>Mn(2+)</name>
        <dbReference type="ChEBI" id="CHEBI:29035"/>
    </ligand>
</feature>
<keyword evidence="7" id="KW-0961">Cell wall biogenesis/degradation</keyword>
<feature type="binding site" evidence="9">
    <location>
        <position position="112"/>
    </location>
    <ligand>
        <name>UDP-alpha-D-glucose</name>
        <dbReference type="ChEBI" id="CHEBI:58885"/>
    </ligand>
</feature>
<keyword evidence="4 11" id="KW-0812">Transmembrane</keyword>
<name>A0A5B7B319_DAVIN</name>
<dbReference type="GO" id="GO:0016760">
    <property type="term" value="F:cellulose synthase (UDP-forming) activity"/>
    <property type="evidence" value="ECO:0007669"/>
    <property type="project" value="UniProtKB-EC"/>
</dbReference>
<evidence type="ECO:0000256" key="9">
    <source>
        <dbReference type="PIRSR" id="PIRSR605150-2"/>
    </source>
</evidence>
<evidence type="ECO:0000256" key="5">
    <source>
        <dbReference type="ARBA" id="ARBA00022989"/>
    </source>
</evidence>
<feature type="binding site" evidence="9">
    <location>
        <position position="111"/>
    </location>
    <ligand>
        <name>UDP-alpha-D-glucose</name>
        <dbReference type="ChEBI" id="CHEBI:58885"/>
    </ligand>
</feature>
<dbReference type="FunFam" id="3.90.550.10:FF:000194">
    <property type="entry name" value="Cellulose synthase-like protein G2 isoform A"/>
    <property type="match status" value="1"/>
</dbReference>
<feature type="active site" evidence="8">
    <location>
        <position position="141"/>
    </location>
</feature>
<keyword evidence="3 12" id="KW-0808">Transferase</keyword>
<dbReference type="GO" id="GO:0030244">
    <property type="term" value="P:cellulose biosynthetic process"/>
    <property type="evidence" value="ECO:0007669"/>
    <property type="project" value="InterPro"/>
</dbReference>
<feature type="active site" evidence="8">
    <location>
        <position position="452"/>
    </location>
</feature>
<feature type="binding site" evidence="9">
    <location>
        <position position="141"/>
    </location>
    <ligand>
        <name>UDP-alpha-D-glucose</name>
        <dbReference type="ChEBI" id="CHEBI:58885"/>
    </ligand>
</feature>
<keyword evidence="6 11" id="KW-0472">Membrane</keyword>
<dbReference type="EMBL" id="GHES01032683">
    <property type="protein sequence ID" value="MPA63242.1"/>
    <property type="molecule type" value="Transcribed_RNA"/>
</dbReference>
<feature type="transmembrane region" description="Helical" evidence="11">
    <location>
        <begin position="714"/>
        <end position="738"/>
    </location>
</feature>
<dbReference type="GO" id="GO:0012505">
    <property type="term" value="C:endomembrane system"/>
    <property type="evidence" value="ECO:0007669"/>
    <property type="project" value="UniProtKB-SubCell"/>
</dbReference>
<evidence type="ECO:0000256" key="3">
    <source>
        <dbReference type="ARBA" id="ARBA00022679"/>
    </source>
</evidence>
<protein>
    <submittedName>
        <fullName evidence="12">Putative cellulose synthase-like protein G2</fullName>
        <ecNumber evidence="12">2.4.1.12</ecNumber>
    </submittedName>
</protein>
<sequence length="739" mass="83721">MENSLPLHVCHVQKSSVIINRSHTLLQFIAITALIYYRVSFLFQSIKTRDTTPILPWLLVFASELILSFIWLLNQAYRWRPVSRTVFPERLPEDKDLPAMDVFIFTVDPSKEPTVEVMNTVISAMALDYPPEKLYVYLSDDGGSSVTLNGMREAWRFANWWLPFCRTYGIKTRCPEAYFSAEDEDDDHGDFRSTEFIADKEKVKEKYEDFIKSLMRIRQHASIEISGDHPPVVEVINGKSSGAGSVDPAEMPLLVYVSREKRASHPHHFKAGALNVLLRVSGLISSSPYILALDCDMYCNDPTSARQAMCFHLDPKISPSLAFVQFPQKFRNISKTDIYGSQLRSAYMILWPGLDGHVGPVLSGTGFYLKRMALYGSSIQEDVDLMELKHSFGPSNEFIKSLGRNHKPNVVNGGELSSVLLQETELVASCAYENHTKWGEKVGFMYFSVAEDFFTGFLLHCKGWISVYCDPARPSFLGQGTTNLNDVLVQGTRWGSGLVEVGISRFSPLIYGPLNMSILESMCYAELAYFPLYCLPVWCLATIPQLCLLNGIPLYPKVSNSFFTIFSFIFLSSQIKHLQEVFFTGGSIQIWINEQRIWMIKSVTCHFYGTLDAIMKKIGMRQASFLPTNKVVDDEQVKQYQMGKFDFRTSAMFLAPLVSFVIINVTSLIVGVARVIVTGSWSEMFMQVFLSFFIITMSYPIIEGMFLRKDKSRILPSVTLLSSVFSIIFLTLGSLIFLY</sequence>
<evidence type="ECO:0000256" key="11">
    <source>
        <dbReference type="SAM" id="Phobius"/>
    </source>
</evidence>